<organism evidence="9 10">
    <name type="scientific">Tectimicrobiota bacterium</name>
    <dbReference type="NCBI Taxonomy" id="2528274"/>
    <lineage>
        <taxon>Bacteria</taxon>
        <taxon>Pseudomonadati</taxon>
        <taxon>Nitrospinota/Tectimicrobiota group</taxon>
        <taxon>Candidatus Tectimicrobiota</taxon>
    </lineage>
</organism>
<reference evidence="9" key="1">
    <citation type="submission" date="2020-07" db="EMBL/GenBank/DDBJ databases">
        <title>Huge and variable diversity of episymbiotic CPR bacteria and DPANN archaea in groundwater ecosystems.</title>
        <authorList>
            <person name="He C.Y."/>
            <person name="Keren R."/>
            <person name="Whittaker M."/>
            <person name="Farag I.F."/>
            <person name="Doudna J."/>
            <person name="Cate J.H.D."/>
            <person name="Banfield J.F."/>
        </authorList>
    </citation>
    <scope>NUCLEOTIDE SEQUENCE</scope>
    <source>
        <strain evidence="9">NC_groundwater_763_Ag_S-0.2um_68_21</strain>
    </source>
</reference>
<proteinExistence type="inferred from homology"/>
<dbReference type="EMBL" id="JACPUR010000022">
    <property type="protein sequence ID" value="MBI3128003.1"/>
    <property type="molecule type" value="Genomic_DNA"/>
</dbReference>
<comment type="caution">
    <text evidence="9">The sequence shown here is derived from an EMBL/GenBank/DDBJ whole genome shotgun (WGS) entry which is preliminary data.</text>
</comment>
<dbReference type="InterPro" id="IPR050366">
    <property type="entry name" value="BP-dependent_transpt_permease"/>
</dbReference>
<dbReference type="Pfam" id="PF00528">
    <property type="entry name" value="BPD_transp_1"/>
    <property type="match status" value="1"/>
</dbReference>
<comment type="subcellular location">
    <subcellularLocation>
        <location evidence="1 7">Cell membrane</location>
        <topology evidence="1 7">Multi-pass membrane protein</topology>
    </subcellularLocation>
</comment>
<dbReference type="InterPro" id="IPR000515">
    <property type="entry name" value="MetI-like"/>
</dbReference>
<dbReference type="GO" id="GO:0005886">
    <property type="term" value="C:plasma membrane"/>
    <property type="evidence" value="ECO:0007669"/>
    <property type="project" value="UniProtKB-SubCell"/>
</dbReference>
<evidence type="ECO:0000256" key="5">
    <source>
        <dbReference type="ARBA" id="ARBA00022989"/>
    </source>
</evidence>
<evidence type="ECO:0000256" key="3">
    <source>
        <dbReference type="ARBA" id="ARBA00022475"/>
    </source>
</evidence>
<accession>A0A932HZN6</accession>
<evidence type="ECO:0000256" key="4">
    <source>
        <dbReference type="ARBA" id="ARBA00022692"/>
    </source>
</evidence>
<feature type="transmembrane region" description="Helical" evidence="7">
    <location>
        <begin position="21"/>
        <end position="41"/>
    </location>
</feature>
<feature type="transmembrane region" description="Helical" evidence="7">
    <location>
        <begin position="218"/>
        <end position="238"/>
    </location>
</feature>
<dbReference type="CDD" id="cd06261">
    <property type="entry name" value="TM_PBP2"/>
    <property type="match status" value="1"/>
</dbReference>
<evidence type="ECO:0000313" key="10">
    <source>
        <dbReference type="Proteomes" id="UP000782312"/>
    </source>
</evidence>
<sequence>MLMLAGFGGKLGDRARDELSATALLGGLLGLAAGYAAALAGGAGSGAARWGIALGAAALGAWGASLFRLDRLIRRWRLPRVDIVFTMLVDVQLSFPTFFLILTVIALLPPSIWNIMVVIGLTGWVGPARFVRAEILSLRERPFMEAATALGGNDARLIFLHLVPNSLAPVLVSATIGIAGAILVEASLSFLGFGVPPPHATWGNILSDGKKYLFDAPWLTYIPGLAILLVVLAFNLFGEGLRDALNPRAKPS</sequence>
<dbReference type="Gene3D" id="1.10.3720.10">
    <property type="entry name" value="MetI-like"/>
    <property type="match status" value="1"/>
</dbReference>
<comment type="similarity">
    <text evidence="7">Belongs to the binding-protein-dependent transport system permease family.</text>
</comment>
<dbReference type="SUPFAM" id="SSF161098">
    <property type="entry name" value="MetI-like"/>
    <property type="match status" value="1"/>
</dbReference>
<feature type="transmembrane region" description="Helical" evidence="7">
    <location>
        <begin position="47"/>
        <end position="69"/>
    </location>
</feature>
<gene>
    <name evidence="9" type="ORF">HYZ11_10400</name>
</gene>
<name>A0A932HZN6_UNCTE</name>
<evidence type="ECO:0000313" key="9">
    <source>
        <dbReference type="EMBL" id="MBI3128003.1"/>
    </source>
</evidence>
<protein>
    <submittedName>
        <fullName evidence="9">ABC transporter permease</fullName>
    </submittedName>
</protein>
<evidence type="ECO:0000256" key="7">
    <source>
        <dbReference type="RuleBase" id="RU363032"/>
    </source>
</evidence>
<keyword evidence="4 7" id="KW-0812">Transmembrane</keyword>
<keyword evidence="5 7" id="KW-1133">Transmembrane helix</keyword>
<feature type="transmembrane region" description="Helical" evidence="7">
    <location>
        <begin position="112"/>
        <end position="131"/>
    </location>
</feature>
<feature type="transmembrane region" description="Helical" evidence="7">
    <location>
        <begin position="166"/>
        <end position="193"/>
    </location>
</feature>
<evidence type="ECO:0000256" key="1">
    <source>
        <dbReference type="ARBA" id="ARBA00004651"/>
    </source>
</evidence>
<dbReference type="PANTHER" id="PTHR43386">
    <property type="entry name" value="OLIGOPEPTIDE TRANSPORT SYSTEM PERMEASE PROTEIN APPC"/>
    <property type="match status" value="1"/>
</dbReference>
<keyword evidence="3" id="KW-1003">Cell membrane</keyword>
<dbReference type="Proteomes" id="UP000782312">
    <property type="component" value="Unassembled WGS sequence"/>
</dbReference>
<dbReference type="PANTHER" id="PTHR43386:SF1">
    <property type="entry name" value="D,D-DIPEPTIDE TRANSPORT SYSTEM PERMEASE PROTEIN DDPC-RELATED"/>
    <property type="match status" value="1"/>
</dbReference>
<evidence type="ECO:0000259" key="8">
    <source>
        <dbReference type="PROSITE" id="PS50928"/>
    </source>
</evidence>
<evidence type="ECO:0000256" key="6">
    <source>
        <dbReference type="ARBA" id="ARBA00023136"/>
    </source>
</evidence>
<feature type="transmembrane region" description="Helical" evidence="7">
    <location>
        <begin position="81"/>
        <end position="106"/>
    </location>
</feature>
<dbReference type="AlphaFoldDB" id="A0A932HZN6"/>
<keyword evidence="6 7" id="KW-0472">Membrane</keyword>
<dbReference type="GO" id="GO:0055085">
    <property type="term" value="P:transmembrane transport"/>
    <property type="evidence" value="ECO:0007669"/>
    <property type="project" value="InterPro"/>
</dbReference>
<evidence type="ECO:0000256" key="2">
    <source>
        <dbReference type="ARBA" id="ARBA00022448"/>
    </source>
</evidence>
<keyword evidence="2 7" id="KW-0813">Transport</keyword>
<feature type="domain" description="ABC transmembrane type-1" evidence="8">
    <location>
        <begin position="33"/>
        <end position="238"/>
    </location>
</feature>
<dbReference type="InterPro" id="IPR035906">
    <property type="entry name" value="MetI-like_sf"/>
</dbReference>
<dbReference type="PROSITE" id="PS50928">
    <property type="entry name" value="ABC_TM1"/>
    <property type="match status" value="1"/>
</dbReference>